<feature type="compositionally biased region" description="Basic and acidic residues" evidence="2">
    <location>
        <begin position="303"/>
        <end position="312"/>
    </location>
</feature>
<accession>A0A381PI34</accession>
<keyword evidence="1" id="KW-0175">Coiled coil</keyword>
<keyword evidence="3" id="KW-0472">Membrane</keyword>
<sequence>MDTTSIIPISGDHFEDFMLLTNPEHKSSRTKQAWQALRQQIQAHVPSSLSLDLNRICVDTIRMELLIFPVVEHWKRPLTNAEWAHIENEAKQLEQQMEKLRKLSSLVRKKDPLSFPELAPLFNKLFEHNQELRKNWSTFKSAWSDYKKDWQQFQTKKKQLLRSKQKPAKSQAETFQRNNHTDKEIEPPVSPPMFSRDRWHALRISSKALEIEVLHQCQRFRDGTMQEAEDLNDETHPGVKFLVEELRKIYLKTHGFELIERVKLVQQRNDQLMQELQPYFPEPIISAEMKAATKSSPQLRNTSTDKSKKDKSSGPNYLRRFMLILLLIFLGVFVIFLVQMQDPSPGKNIIKHLKFFPKNKTLTAKSSTGNKPSEFNLEDMMQEFGSNIPVQESNERLKKMLTAPPEILDKIANSILQEIGNNTVFVFSEAQSIFLFWKGKVEKYASPEDLKKKLKLLEQKYKDVESLWKEMGDNAPEKIKVIPDVLDGKSTYALEMLDENGDPLKAYMTEEGVLLRLSNGQLLDKPLTPHQAAQKISEL</sequence>
<reference evidence="4" key="1">
    <citation type="submission" date="2018-05" db="EMBL/GenBank/DDBJ databases">
        <authorList>
            <person name="Lanie J.A."/>
            <person name="Ng W.-L."/>
            <person name="Kazmierczak K.M."/>
            <person name="Andrzejewski T.M."/>
            <person name="Davidsen T.M."/>
            <person name="Wayne K.J."/>
            <person name="Tettelin H."/>
            <person name="Glass J.I."/>
            <person name="Rusch D."/>
            <person name="Podicherti R."/>
            <person name="Tsui H.-C.T."/>
            <person name="Winkler M.E."/>
        </authorList>
    </citation>
    <scope>NUCLEOTIDE SEQUENCE</scope>
</reference>
<dbReference type="AlphaFoldDB" id="A0A381PI34"/>
<feature type="transmembrane region" description="Helical" evidence="3">
    <location>
        <begin position="317"/>
        <end position="338"/>
    </location>
</feature>
<dbReference type="EMBL" id="UINC01000974">
    <property type="protein sequence ID" value="SUZ66058.1"/>
    <property type="molecule type" value="Genomic_DNA"/>
</dbReference>
<protein>
    <submittedName>
        <fullName evidence="4">Uncharacterized protein</fullName>
    </submittedName>
</protein>
<feature type="coiled-coil region" evidence="1">
    <location>
        <begin position="83"/>
        <end position="110"/>
    </location>
</feature>
<keyword evidence="3" id="KW-0812">Transmembrane</keyword>
<feature type="region of interest" description="Disordered" evidence="2">
    <location>
        <begin position="291"/>
        <end position="313"/>
    </location>
</feature>
<evidence type="ECO:0000256" key="2">
    <source>
        <dbReference type="SAM" id="MobiDB-lite"/>
    </source>
</evidence>
<evidence type="ECO:0000256" key="3">
    <source>
        <dbReference type="SAM" id="Phobius"/>
    </source>
</evidence>
<keyword evidence="3" id="KW-1133">Transmembrane helix</keyword>
<organism evidence="4">
    <name type="scientific">marine metagenome</name>
    <dbReference type="NCBI Taxonomy" id="408172"/>
    <lineage>
        <taxon>unclassified sequences</taxon>
        <taxon>metagenomes</taxon>
        <taxon>ecological metagenomes</taxon>
    </lineage>
</organism>
<gene>
    <name evidence="4" type="ORF">METZ01_LOCUS18912</name>
</gene>
<evidence type="ECO:0000313" key="4">
    <source>
        <dbReference type="EMBL" id="SUZ66058.1"/>
    </source>
</evidence>
<feature type="region of interest" description="Disordered" evidence="2">
    <location>
        <begin position="161"/>
        <end position="192"/>
    </location>
</feature>
<evidence type="ECO:0000256" key="1">
    <source>
        <dbReference type="SAM" id="Coils"/>
    </source>
</evidence>
<name>A0A381PI34_9ZZZZ</name>
<proteinExistence type="predicted"/>